<dbReference type="EMBL" id="QXDA01000001">
    <property type="protein sequence ID" value="RIA36597.1"/>
    <property type="molecule type" value="Genomic_DNA"/>
</dbReference>
<evidence type="ECO:0000313" key="6">
    <source>
        <dbReference type="EMBL" id="RIA36597.1"/>
    </source>
</evidence>
<dbReference type="Gene3D" id="3.40.50.980">
    <property type="match status" value="2"/>
</dbReference>
<dbReference type="PANTHER" id="PTHR45398:SF1">
    <property type="entry name" value="ENZYME, PUTATIVE (JCVI)-RELATED"/>
    <property type="match status" value="1"/>
</dbReference>
<dbReference type="Gene3D" id="2.30.38.10">
    <property type="entry name" value="Luciferase, Domain 3"/>
    <property type="match status" value="2"/>
</dbReference>
<proteinExistence type="inferred from homology"/>
<dbReference type="InterPro" id="IPR006162">
    <property type="entry name" value="Ppantetheine_attach_site"/>
</dbReference>
<dbReference type="SUPFAM" id="SSF52777">
    <property type="entry name" value="CoA-dependent acyltransferases"/>
    <property type="match status" value="6"/>
</dbReference>
<evidence type="ECO:0000256" key="3">
    <source>
        <dbReference type="ARBA" id="ARBA00022450"/>
    </source>
</evidence>
<comment type="caution">
    <text evidence="6">The sequence shown here is derived from an EMBL/GenBank/DDBJ whole genome shotgun (WGS) entry which is preliminary data.</text>
</comment>
<name>A0A397NMX5_ECTOL</name>
<dbReference type="Gene3D" id="1.10.1200.10">
    <property type="entry name" value="ACP-like"/>
    <property type="match status" value="2"/>
</dbReference>
<comment type="similarity">
    <text evidence="2">Belongs to the ATP-dependent AMP-binding enzyme family.</text>
</comment>
<dbReference type="FunFam" id="2.30.38.10:FF:000001">
    <property type="entry name" value="Non-ribosomal peptide synthetase PvdI"/>
    <property type="match status" value="1"/>
</dbReference>
<evidence type="ECO:0000259" key="5">
    <source>
        <dbReference type="PROSITE" id="PS50075"/>
    </source>
</evidence>
<accession>A0A397NMX5</accession>
<dbReference type="SMART" id="SM00823">
    <property type="entry name" value="PKS_PP"/>
    <property type="match status" value="2"/>
</dbReference>
<dbReference type="Pfam" id="PF00550">
    <property type="entry name" value="PP-binding"/>
    <property type="match status" value="2"/>
</dbReference>
<evidence type="ECO:0000256" key="4">
    <source>
        <dbReference type="ARBA" id="ARBA00022553"/>
    </source>
</evidence>
<dbReference type="Gene3D" id="3.30.559.30">
    <property type="entry name" value="Nonribosomal peptide synthetase, condensation domain"/>
    <property type="match status" value="3"/>
</dbReference>
<gene>
    <name evidence="6" type="ORF">DFO61_1073</name>
</gene>
<dbReference type="InterPro" id="IPR010071">
    <property type="entry name" value="AA_adenyl_dom"/>
</dbReference>
<dbReference type="SUPFAM" id="SSF47336">
    <property type="entry name" value="ACP-like"/>
    <property type="match status" value="2"/>
</dbReference>
<dbReference type="GO" id="GO:0031177">
    <property type="term" value="F:phosphopantetheine binding"/>
    <property type="evidence" value="ECO:0007669"/>
    <property type="project" value="InterPro"/>
</dbReference>
<feature type="non-terminal residue" evidence="6">
    <location>
        <position position="1"/>
    </location>
</feature>
<dbReference type="GO" id="GO:0044550">
    <property type="term" value="P:secondary metabolite biosynthetic process"/>
    <property type="evidence" value="ECO:0007669"/>
    <property type="project" value="UniProtKB-ARBA"/>
</dbReference>
<dbReference type="Pfam" id="PF00668">
    <property type="entry name" value="Condensation"/>
    <property type="match status" value="3"/>
</dbReference>
<dbReference type="PROSITE" id="PS00455">
    <property type="entry name" value="AMP_BINDING"/>
    <property type="match status" value="1"/>
</dbReference>
<dbReference type="PROSITE" id="PS00012">
    <property type="entry name" value="PHOSPHOPANTETHEINE"/>
    <property type="match status" value="2"/>
</dbReference>
<evidence type="ECO:0000313" key="7">
    <source>
        <dbReference type="Proteomes" id="UP000265836"/>
    </source>
</evidence>
<keyword evidence="3" id="KW-0596">Phosphopantetheine</keyword>
<dbReference type="InterPro" id="IPR025110">
    <property type="entry name" value="AMP-bd_C"/>
</dbReference>
<dbReference type="InterPro" id="IPR000873">
    <property type="entry name" value="AMP-dep_synth/lig_dom"/>
</dbReference>
<dbReference type="InterPro" id="IPR023213">
    <property type="entry name" value="CAT-like_dom_sf"/>
</dbReference>
<dbReference type="InterPro" id="IPR045851">
    <property type="entry name" value="AMP-bd_C_sf"/>
</dbReference>
<sequence length="2155" mass="238110">AERFVADPFGEGGRLYRTGDLARWRADGAIEYVGRIDHQVKIRGLRIELGEIEARLQAHPQVEETVVVARDTPQGKQLVGYAVAACDGEALRQALAEQLPEFMVPARILVLDAMPLSPNGKLDRKALPEPDFSAVQADYQAPETPHERLLAEIWQSVLGVAQVGREDNFFELGGDSIVSIQVVSRARQAGLQLTPKDMFQHQSLRALAAVVREAVSEPEQGPEQGETPLLPIQRLFFATPMLQRAHWNQAVLLHCRETLDAQRLAATLTALQAHHDALRLRFAADGRHAVHAEQVDAEVLWLRDAADVSELESHCAAAQRSLDLERGPLLRAMLVNMGDGSQRLLLVVHHLVIDGVSWRVLLEDLQAHYAGQPLPPRSSSFKRWAQRLVDLAVSPELSAEQDYWRAQLEAQAPSLPGARADASLAERHAHTLRLELDEGETRALLQQAPATYRTQVNDLLLTALARALCAWSRQGSAAVLLEGHGRETLFDDIDLSRTLGWFTSIYPLRLQADGEPGAAIKAVKEQLRAVPRGGLGYGLLRHLGQGLDGLHEPRVTFNYLGQFDASFASDALLRLASESAGMNRDGDAPLGNWLSIDGQVLDARLGLRFTFSSAMFDEAPVMQLAQRYLTELRVLIAHCLTPGVGGVTPADFPLAGLDQAHLDTLDLPAAAIEDIYPLSPMQQGMLFHALDNPGSGLYVNQISVAVEQLDPPRLQAAWAQVVARHETLRSGFLWQGGLRQPLQVVQRQVPTEVRVIEGETDVIAFAERDRAEGFDLARPPLQRMSLLALGEGRWQLVWTMHHLVTDGWSGAQLIKEVLQVYAGERLPAPVARYADYIAWLQRQDGDAAEAFWRQRLTGLDEPCLLADSLSRPAEGSGHGVTYSHYDAAATERLRVFARQQRVTLNTLLQGAWLLLLQRYTGKQRVTFGATVAGRPTSLAGAETLLGLFINTLPVVQAPAADAGLGDWLRALQAYNLEVREYEHTPLYDIQRWAGHGGQALFDSIIVFENYPVDEALRRGGGDGPRFGALASKDVTSVPMDLAVRLGEGMEIEYQYLRSHFHEDAVLRIRANFEQILAAMLQGGEQRLGDLDCLSTLEHEAHQRLHGQASLPAAFEPVHLSIARYNRERPQEPVLIDEAGRLDRQRLELDSNRLAQRLIAFGVGPEVRVGVALPRGVELPLALLAVLKAGGAYVPLDADYPRERLAFQMQDAGITLLLTDSRLRERLPVPEGVVCLELDRLDLSAESCELPQITVQPGNLAYLIYTSGSTGQPKGVAVAHGQIAAHCRAIGERYAMTEKDRELIFMSFAFDGAHERWLTTLSHGGSLLIRGEALWSAEQTLAQLREHQVTVAAFPPAYLLQLADQAAQLGHVPSMRIYCFGGDAVPEAAFELARRTLKAEYLINGYGPTETVVTPLLWKADASTRCQAAYAPIGQAVGARRLYILDAQLRPAPLGVAGELYIGGDLLARGYHQRPGLTAERFVADPFGEPGARLYRSGDLVRGRADGVVEYVGRIDHQVKIRGFRIELGEIEARLQAHAQVGEAVVVAREGGSGKQLIGYVVGEVEGDALRSYLRAQLPDYMVPAQILRLERMPLSPAGKIDRKALPEPSWQGAGYVAPRNEAERILAEIWAQVLQVEQVGIHDNFFDLGGDSILSLQVVSRARQAEGLGLELRLRDLLQYQSIAALLERPQQVSEPAQMLVTDMAEDEDHFSLLPIQQWLFEQHLPEPDHFNQALLLACHRPLDASLLEQALRLLLAEHGSLRLAFARGDDGQWRQRYCQLDELGLEADPLLWHRQPGDADEALALANRAQRSLDIGQGRLLRAVYSELADGSRRLLLVIHHLGVDGVSWRVLLEDLQRLYGALQRGETPSLPPASCSYRQWAHSLTAYASQPSLREELPYWQQQTASEGLGEPPRDNPRGRAQVALREQISLRLDRTATTRLLKVAPQAYRTQINDLLLVALGRALCGWSEQRAVLVGLEGHGREDLFDGLDHSRTLGWFTSLFPVRLEAGEDDYGQAITALRQRLRTVPNKGIGYGVLRYLADGETRRLLEARAQPRVTFNYLGQLDQNGDGDTLFSLLDERPGDAYAASAPLNNWLEIVGQVHDGELALRCLFSRRVFRPSSIERFMASFEAELLAVIDHCCAQVAQEALAL</sequence>
<dbReference type="Pfam" id="PF13193">
    <property type="entry name" value="AMP-binding_C"/>
    <property type="match status" value="2"/>
</dbReference>
<dbReference type="InterPro" id="IPR036736">
    <property type="entry name" value="ACP-like_sf"/>
</dbReference>
<dbReference type="CDD" id="cd17649">
    <property type="entry name" value="A_NRPS_PvdJ-like"/>
    <property type="match status" value="1"/>
</dbReference>
<dbReference type="InterPro" id="IPR009081">
    <property type="entry name" value="PP-bd_ACP"/>
</dbReference>
<dbReference type="CDD" id="cd19534">
    <property type="entry name" value="E_NRPS"/>
    <property type="match status" value="2"/>
</dbReference>
<evidence type="ECO:0000256" key="1">
    <source>
        <dbReference type="ARBA" id="ARBA00001957"/>
    </source>
</evidence>
<organism evidence="6 7">
    <name type="scientific">Ectopseudomonas oleovorans</name>
    <name type="common">Pseudomonas oleovorans</name>
    <dbReference type="NCBI Taxonomy" id="301"/>
    <lineage>
        <taxon>Bacteria</taxon>
        <taxon>Pseudomonadati</taxon>
        <taxon>Pseudomonadota</taxon>
        <taxon>Gammaproteobacteria</taxon>
        <taxon>Pseudomonadales</taxon>
        <taxon>Pseudomonadaceae</taxon>
        <taxon>Ectopseudomonas</taxon>
    </lineage>
</organism>
<dbReference type="PROSITE" id="PS50075">
    <property type="entry name" value="CARRIER"/>
    <property type="match status" value="2"/>
</dbReference>
<evidence type="ECO:0000256" key="2">
    <source>
        <dbReference type="ARBA" id="ARBA00006432"/>
    </source>
</evidence>
<keyword evidence="4" id="KW-0597">Phosphoprotein</keyword>
<dbReference type="Gene3D" id="3.30.559.10">
    <property type="entry name" value="Chloramphenicol acetyltransferase-like domain"/>
    <property type="match status" value="3"/>
</dbReference>
<dbReference type="Gene3D" id="3.30.300.30">
    <property type="match status" value="2"/>
</dbReference>
<feature type="domain" description="Carrier" evidence="5">
    <location>
        <begin position="1617"/>
        <end position="1694"/>
    </location>
</feature>
<dbReference type="SUPFAM" id="SSF56801">
    <property type="entry name" value="Acetyl-CoA synthetase-like"/>
    <property type="match status" value="2"/>
</dbReference>
<dbReference type="InterPro" id="IPR001242">
    <property type="entry name" value="Condensation_dom"/>
</dbReference>
<dbReference type="Pfam" id="PF00501">
    <property type="entry name" value="AMP-binding"/>
    <property type="match status" value="1"/>
</dbReference>
<dbReference type="InterPro" id="IPR020845">
    <property type="entry name" value="AMP-binding_CS"/>
</dbReference>
<dbReference type="CDD" id="cd19543">
    <property type="entry name" value="DCL_NRPS"/>
    <property type="match status" value="1"/>
</dbReference>
<dbReference type="Proteomes" id="UP000265836">
    <property type="component" value="Unassembled WGS sequence"/>
</dbReference>
<feature type="domain" description="Carrier" evidence="5">
    <location>
        <begin position="141"/>
        <end position="215"/>
    </location>
</feature>
<dbReference type="NCBIfam" id="TIGR01720">
    <property type="entry name" value="NRPS-para261"/>
    <property type="match status" value="2"/>
</dbReference>
<dbReference type="FunFam" id="1.10.1200.10:FF:000005">
    <property type="entry name" value="Nonribosomal peptide synthetase 1"/>
    <property type="match status" value="2"/>
</dbReference>
<comment type="cofactor">
    <cofactor evidence="1">
        <name>pantetheine 4'-phosphate</name>
        <dbReference type="ChEBI" id="CHEBI:47942"/>
    </cofactor>
</comment>
<dbReference type="GO" id="GO:0003824">
    <property type="term" value="F:catalytic activity"/>
    <property type="evidence" value="ECO:0007669"/>
    <property type="project" value="InterPro"/>
</dbReference>
<dbReference type="InterPro" id="IPR010060">
    <property type="entry name" value="NRPS_synth"/>
</dbReference>
<reference evidence="6 7" key="1">
    <citation type="submission" date="2018-08" db="EMBL/GenBank/DDBJ databases">
        <title>Genome sequencing of rice bacterial endophytes.</title>
        <authorList>
            <person name="Venturi V."/>
        </authorList>
    </citation>
    <scope>NUCLEOTIDE SEQUENCE [LARGE SCALE GENOMIC DNA]</scope>
    <source>
        <strain evidence="6 7">E1205</strain>
    </source>
</reference>
<dbReference type="InterPro" id="IPR020806">
    <property type="entry name" value="PKS_PP-bd"/>
</dbReference>
<protein>
    <submittedName>
        <fullName evidence="6">Non-ribosomal peptide synthase protein (TIGR01720 family)/amino acid adenylation domain-containing protein</fullName>
    </submittedName>
</protein>
<dbReference type="NCBIfam" id="TIGR01733">
    <property type="entry name" value="AA-adenyl-dom"/>
    <property type="match status" value="1"/>
</dbReference>
<dbReference type="FunFam" id="3.40.50.980:FF:000001">
    <property type="entry name" value="Non-ribosomal peptide synthetase"/>
    <property type="match status" value="1"/>
</dbReference>
<dbReference type="FunFam" id="3.30.300.30:FF:000010">
    <property type="entry name" value="Enterobactin synthetase component F"/>
    <property type="match status" value="2"/>
</dbReference>
<dbReference type="PANTHER" id="PTHR45398">
    <property type="match status" value="1"/>
</dbReference>